<accession>A0ABS0J7U7</accession>
<evidence type="ECO:0000313" key="1">
    <source>
        <dbReference type="EMBL" id="MBG3878466.1"/>
    </source>
</evidence>
<organism evidence="1 2">
    <name type="scientific">Nitratidesulfovibrio oxamicus</name>
    <dbReference type="NCBI Taxonomy" id="32016"/>
    <lineage>
        <taxon>Bacteria</taxon>
        <taxon>Pseudomonadati</taxon>
        <taxon>Thermodesulfobacteriota</taxon>
        <taxon>Desulfovibrionia</taxon>
        <taxon>Desulfovibrionales</taxon>
        <taxon>Desulfovibrionaceae</taxon>
        <taxon>Nitratidesulfovibrio</taxon>
    </lineage>
</organism>
<protein>
    <submittedName>
        <fullName evidence="1">Uncharacterized protein</fullName>
    </submittedName>
</protein>
<comment type="caution">
    <text evidence="1">The sequence shown here is derived from an EMBL/GenBank/DDBJ whole genome shotgun (WGS) entry which is preliminary data.</text>
</comment>
<proteinExistence type="predicted"/>
<reference evidence="1 2" key="1">
    <citation type="submission" date="2019-08" db="EMBL/GenBank/DDBJ databases">
        <authorList>
            <person name="Luo N."/>
        </authorList>
    </citation>
    <scope>NUCLEOTIDE SEQUENCE [LARGE SCALE GENOMIC DNA]</scope>
    <source>
        <strain evidence="1 2">NCIMB 9442</strain>
    </source>
</reference>
<sequence length="79" mass="8603">MEKKVHAHVTSRRCLNGNHVALVRLTSPGDVDWRSVLLPSPALSGSLLDAVVATALRHHAGGHGARLRAEYQLRLPMHP</sequence>
<dbReference type="Proteomes" id="UP001194469">
    <property type="component" value="Unassembled WGS sequence"/>
</dbReference>
<dbReference type="RefSeq" id="WP_012612796.1">
    <property type="nucleotide sequence ID" value="NZ_VRYY01000592.1"/>
</dbReference>
<gene>
    <name evidence="1" type="ORF">FVW20_15975</name>
</gene>
<keyword evidence="2" id="KW-1185">Reference proteome</keyword>
<dbReference type="EMBL" id="VRYY01000592">
    <property type="protein sequence ID" value="MBG3878466.1"/>
    <property type="molecule type" value="Genomic_DNA"/>
</dbReference>
<evidence type="ECO:0000313" key="2">
    <source>
        <dbReference type="Proteomes" id="UP001194469"/>
    </source>
</evidence>
<name>A0ABS0J7U7_9BACT</name>